<evidence type="ECO:0000256" key="10">
    <source>
        <dbReference type="SAM" id="MobiDB-lite"/>
    </source>
</evidence>
<evidence type="ECO:0000256" key="2">
    <source>
        <dbReference type="ARBA" id="ARBA00008979"/>
    </source>
</evidence>
<dbReference type="EMBL" id="GECU01011109">
    <property type="protein sequence ID" value="JAS96597.1"/>
    <property type="molecule type" value="Transcribed_RNA"/>
</dbReference>
<reference evidence="13" key="1">
    <citation type="submission" date="2015-11" db="EMBL/GenBank/DDBJ databases">
        <title>De novo transcriptome assembly of four potential Pierce s Disease insect vectors from Arizona vineyards.</title>
        <authorList>
            <person name="Tassone E.E."/>
        </authorList>
    </citation>
    <scope>NUCLEOTIDE SEQUENCE</scope>
</reference>
<dbReference type="PANTHER" id="PTHR46953:SF1">
    <property type="entry name" value="G-PROTEIN COUPLED RECEPTOR MTH-LIKE 1-RELATED"/>
    <property type="match status" value="1"/>
</dbReference>
<feature type="region of interest" description="Disordered" evidence="10">
    <location>
        <begin position="509"/>
        <end position="551"/>
    </location>
</feature>
<evidence type="ECO:0000313" key="13">
    <source>
        <dbReference type="EMBL" id="JAS96597.1"/>
    </source>
</evidence>
<feature type="transmembrane region" description="Helical" evidence="11">
    <location>
        <begin position="463"/>
        <end position="484"/>
    </location>
</feature>
<evidence type="ECO:0000256" key="1">
    <source>
        <dbReference type="ARBA" id="ARBA00004141"/>
    </source>
</evidence>
<keyword evidence="5 11" id="KW-1133">Transmembrane helix</keyword>
<evidence type="ECO:0000256" key="5">
    <source>
        <dbReference type="ARBA" id="ARBA00022989"/>
    </source>
</evidence>
<dbReference type="InterPro" id="IPR010596">
    <property type="entry name" value="Methuselah_N_dom"/>
</dbReference>
<feature type="transmembrane region" description="Helical" evidence="11">
    <location>
        <begin position="333"/>
        <end position="354"/>
    </location>
</feature>
<dbReference type="InterPro" id="IPR000832">
    <property type="entry name" value="GPCR_2_secretin-like"/>
</dbReference>
<dbReference type="Pfam" id="PF00002">
    <property type="entry name" value="7tm_2"/>
    <property type="match status" value="1"/>
</dbReference>
<evidence type="ECO:0000313" key="14">
    <source>
        <dbReference type="EMBL" id="JAT05326.1"/>
    </source>
</evidence>
<feature type="compositionally biased region" description="Low complexity" evidence="10">
    <location>
        <begin position="509"/>
        <end position="529"/>
    </location>
</feature>
<keyword evidence="8" id="KW-0675">Receptor</keyword>
<organism evidence="13">
    <name type="scientific">Homalodisca liturata</name>
    <dbReference type="NCBI Taxonomy" id="320908"/>
    <lineage>
        <taxon>Eukaryota</taxon>
        <taxon>Metazoa</taxon>
        <taxon>Ecdysozoa</taxon>
        <taxon>Arthropoda</taxon>
        <taxon>Hexapoda</taxon>
        <taxon>Insecta</taxon>
        <taxon>Pterygota</taxon>
        <taxon>Neoptera</taxon>
        <taxon>Paraneoptera</taxon>
        <taxon>Hemiptera</taxon>
        <taxon>Auchenorrhyncha</taxon>
        <taxon>Membracoidea</taxon>
        <taxon>Cicadellidae</taxon>
        <taxon>Cicadellinae</taxon>
        <taxon>Proconiini</taxon>
        <taxon>Homalodisca</taxon>
    </lineage>
</organism>
<dbReference type="SUPFAM" id="SSF63877">
    <property type="entry name" value="Methuselah ectodomain"/>
    <property type="match status" value="1"/>
</dbReference>
<dbReference type="AlphaFoldDB" id="A0A1B6JBW8"/>
<keyword evidence="4" id="KW-0732">Signal</keyword>
<evidence type="ECO:0000256" key="4">
    <source>
        <dbReference type="ARBA" id="ARBA00022729"/>
    </source>
</evidence>
<keyword evidence="9" id="KW-0807">Transducer</keyword>
<name>A0A1B6JBW8_9HEMI</name>
<keyword evidence="6" id="KW-0297">G-protein coupled receptor</keyword>
<feature type="transmembrane region" description="Helical" evidence="11">
    <location>
        <begin position="257"/>
        <end position="276"/>
    </location>
</feature>
<dbReference type="Gene3D" id="2.170.180.11">
    <property type="entry name" value="Methuselah ectodomain, domain 2"/>
    <property type="match status" value="1"/>
</dbReference>
<dbReference type="InterPro" id="IPR017981">
    <property type="entry name" value="GPCR_2-like_7TM"/>
</dbReference>
<dbReference type="Gene3D" id="1.20.1070.10">
    <property type="entry name" value="Rhodopsin 7-helix transmembrane proteins"/>
    <property type="match status" value="1"/>
</dbReference>
<evidence type="ECO:0000256" key="11">
    <source>
        <dbReference type="SAM" id="Phobius"/>
    </source>
</evidence>
<evidence type="ECO:0000256" key="9">
    <source>
        <dbReference type="ARBA" id="ARBA00023224"/>
    </source>
</evidence>
<dbReference type="CDD" id="cd15039">
    <property type="entry name" value="7tmB3_Methuselah-like"/>
    <property type="match status" value="1"/>
</dbReference>
<proteinExistence type="inferred from homology"/>
<accession>A0A1B6JBW8</accession>
<keyword evidence="3 11" id="KW-0812">Transmembrane</keyword>
<feature type="transmembrane region" description="Helical" evidence="11">
    <location>
        <begin position="385"/>
        <end position="406"/>
    </location>
</feature>
<dbReference type="SUPFAM" id="SSF81321">
    <property type="entry name" value="Family A G protein-coupled receptor-like"/>
    <property type="match status" value="1"/>
</dbReference>
<feature type="transmembrane region" description="Helical" evidence="11">
    <location>
        <begin position="282"/>
        <end position="312"/>
    </location>
</feature>
<dbReference type="InterPro" id="IPR036272">
    <property type="entry name" value="Methuselah_N_sf"/>
</dbReference>
<comment type="subcellular location">
    <subcellularLocation>
        <location evidence="1">Membrane</location>
        <topology evidence="1">Multi-pass membrane protein</topology>
    </subcellularLocation>
</comment>
<evidence type="ECO:0000259" key="12">
    <source>
        <dbReference type="PROSITE" id="PS50261"/>
    </source>
</evidence>
<evidence type="ECO:0000256" key="7">
    <source>
        <dbReference type="ARBA" id="ARBA00023136"/>
    </source>
</evidence>
<feature type="domain" description="G-protein coupled receptors family 2 profile 2" evidence="12">
    <location>
        <begin position="220"/>
        <end position="486"/>
    </location>
</feature>
<evidence type="ECO:0000256" key="8">
    <source>
        <dbReference type="ARBA" id="ARBA00023170"/>
    </source>
</evidence>
<dbReference type="GO" id="GO:0004930">
    <property type="term" value="F:G protein-coupled receptor activity"/>
    <property type="evidence" value="ECO:0007669"/>
    <property type="project" value="UniProtKB-KW"/>
</dbReference>
<gene>
    <name evidence="14" type="ORF">g.28859</name>
    <name evidence="13" type="ORF">g.28864</name>
</gene>
<dbReference type="GO" id="GO:0016020">
    <property type="term" value="C:membrane"/>
    <property type="evidence" value="ECO:0007669"/>
    <property type="project" value="UniProtKB-SubCell"/>
</dbReference>
<dbReference type="PANTHER" id="PTHR46953">
    <property type="entry name" value="G-PROTEIN COUPLED RECEPTOR MTH-LIKE 1-RELATED"/>
    <property type="match status" value="1"/>
</dbReference>
<protein>
    <recommendedName>
        <fullName evidence="12">G-protein coupled receptors family 2 profile 2 domain-containing protein</fullName>
    </recommendedName>
</protein>
<dbReference type="EMBL" id="GECU01002381">
    <property type="protein sequence ID" value="JAT05326.1"/>
    <property type="molecule type" value="Transcribed_RNA"/>
</dbReference>
<comment type="similarity">
    <text evidence="2">Belongs to the G-protein coupled receptor 2 family. Mth subfamily.</text>
</comment>
<sequence length="551" mass="61439">MARKVGAGSEKSQAAGCTRLVVGSFILIIVLAVLVPLYFWLTTGPPFSGGPCSIDLSVPIEGSPLPNGSIVDRGDVYPSGFFFTVNQTTRGCLCALQPCIRKCCAADEYIVSAINETSHCAYNSGPSPFDNFSIPVYDSDQKVVQVKKNHFRILYGDVCVYGKFVLTSDDKSYLMSDGKILLENNLMDASQYCMESINGNHEIQIFMCFPPGEDAQTKAAFTAYPIGMILSFPFLLGTFVVYAIIPDLHGTLHGKSLMSHVSSLITAYISLSIVQLGRDAINSFWCVALSFVIQFSFLATFFWLNVMCFDIWWVFSGLRPLRGSVKEREHKKFILYSLYAWGCPLVIFVITLVIELVPSIPKSFIKPQFGIDKCWFKTSEALVLYFYLPIGVLVLLNIAMFVTTAFRLRMHTRDTKVLQTSESRRNDEAERQRFNLYLKLFIVMGINWVMELVSFVVGGPKSIWFVTDLGNTLQGLLIFLIFVCKRRILRLLNQKLCPRWELVAPTASSRSKVSPSRTSSSSLSKTVSSNPDGLSLKPIARAASEESDSNN</sequence>
<dbReference type="InterPro" id="IPR023311">
    <property type="entry name" value="Methusela_ecto_dom_2"/>
</dbReference>
<dbReference type="PROSITE" id="PS50261">
    <property type="entry name" value="G_PROTEIN_RECEP_F2_4"/>
    <property type="match status" value="1"/>
</dbReference>
<feature type="transmembrane region" description="Helical" evidence="11">
    <location>
        <begin position="20"/>
        <end position="41"/>
    </location>
</feature>
<evidence type="ECO:0000256" key="3">
    <source>
        <dbReference type="ARBA" id="ARBA00022692"/>
    </source>
</evidence>
<feature type="transmembrane region" description="Helical" evidence="11">
    <location>
        <begin position="223"/>
        <end position="245"/>
    </location>
</feature>
<evidence type="ECO:0000256" key="6">
    <source>
        <dbReference type="ARBA" id="ARBA00023040"/>
    </source>
</evidence>
<dbReference type="Pfam" id="PF06652">
    <property type="entry name" value="Methuselah_N"/>
    <property type="match status" value="1"/>
</dbReference>
<keyword evidence="7 11" id="KW-0472">Membrane</keyword>
<dbReference type="GO" id="GO:0007166">
    <property type="term" value="P:cell surface receptor signaling pathway"/>
    <property type="evidence" value="ECO:0007669"/>
    <property type="project" value="InterPro"/>
</dbReference>
<feature type="transmembrane region" description="Helical" evidence="11">
    <location>
        <begin position="434"/>
        <end position="457"/>
    </location>
</feature>
<dbReference type="InterPro" id="IPR052808">
    <property type="entry name" value="GPCR_Mth-like"/>
</dbReference>